<evidence type="ECO:0000256" key="4">
    <source>
        <dbReference type="ARBA" id="ARBA00022989"/>
    </source>
</evidence>
<feature type="transmembrane region" description="Helical" evidence="7">
    <location>
        <begin position="206"/>
        <end position="224"/>
    </location>
</feature>
<feature type="compositionally biased region" description="Basic and acidic residues" evidence="6">
    <location>
        <begin position="20"/>
        <end position="44"/>
    </location>
</feature>
<feature type="transmembrane region" description="Helical" evidence="7">
    <location>
        <begin position="82"/>
        <end position="100"/>
    </location>
</feature>
<dbReference type="InterPro" id="IPR036259">
    <property type="entry name" value="MFS_trans_sf"/>
</dbReference>
<dbReference type="STRING" id="576137.A0A1L7XY34"/>
<dbReference type="CDD" id="cd17323">
    <property type="entry name" value="MFS_Tpo1_MDR_like"/>
    <property type="match status" value="1"/>
</dbReference>
<evidence type="ECO:0000256" key="6">
    <source>
        <dbReference type="SAM" id="MobiDB-lite"/>
    </source>
</evidence>
<proteinExistence type="inferred from homology"/>
<dbReference type="OrthoDB" id="5296287at2759"/>
<dbReference type="FunFam" id="1.20.1250.20:FF:000011">
    <property type="entry name" value="MFS multidrug transporter, putative"/>
    <property type="match status" value="1"/>
</dbReference>
<feature type="transmembrane region" description="Helical" evidence="7">
    <location>
        <begin position="175"/>
        <end position="194"/>
    </location>
</feature>
<dbReference type="Pfam" id="PF07690">
    <property type="entry name" value="MFS_1"/>
    <property type="match status" value="1"/>
</dbReference>
<feature type="transmembrane region" description="Helical" evidence="7">
    <location>
        <begin position="415"/>
        <end position="438"/>
    </location>
</feature>
<evidence type="ECO:0000256" key="7">
    <source>
        <dbReference type="SAM" id="Phobius"/>
    </source>
</evidence>
<protein>
    <submittedName>
        <fullName evidence="9">Related to multidrug resistant protein</fullName>
    </submittedName>
</protein>
<reference evidence="9 10" key="1">
    <citation type="submission" date="2016-03" db="EMBL/GenBank/DDBJ databases">
        <authorList>
            <person name="Ploux O."/>
        </authorList>
    </citation>
    <scope>NUCLEOTIDE SEQUENCE [LARGE SCALE GENOMIC DNA]</scope>
    <source>
        <strain evidence="9 10">UAMH 11012</strain>
    </source>
</reference>
<feature type="transmembrane region" description="Helical" evidence="7">
    <location>
        <begin position="390"/>
        <end position="409"/>
    </location>
</feature>
<accession>A0A1L7XY34</accession>
<gene>
    <name evidence="9" type="ORF">PAC_19820</name>
</gene>
<evidence type="ECO:0000259" key="8">
    <source>
        <dbReference type="PROSITE" id="PS50850"/>
    </source>
</evidence>
<evidence type="ECO:0000256" key="2">
    <source>
        <dbReference type="ARBA" id="ARBA00008335"/>
    </source>
</evidence>
<organism evidence="9 10">
    <name type="scientific">Phialocephala subalpina</name>
    <dbReference type="NCBI Taxonomy" id="576137"/>
    <lineage>
        <taxon>Eukaryota</taxon>
        <taxon>Fungi</taxon>
        <taxon>Dikarya</taxon>
        <taxon>Ascomycota</taxon>
        <taxon>Pezizomycotina</taxon>
        <taxon>Leotiomycetes</taxon>
        <taxon>Helotiales</taxon>
        <taxon>Mollisiaceae</taxon>
        <taxon>Phialocephala</taxon>
        <taxon>Phialocephala fortinii species complex</taxon>
    </lineage>
</organism>
<keyword evidence="10" id="KW-1185">Reference proteome</keyword>
<keyword evidence="5 7" id="KW-0472">Membrane</keyword>
<dbReference type="AlphaFoldDB" id="A0A1L7XY34"/>
<dbReference type="Proteomes" id="UP000184330">
    <property type="component" value="Unassembled WGS sequence"/>
</dbReference>
<dbReference type="Gene3D" id="1.20.1250.20">
    <property type="entry name" value="MFS general substrate transporter like domains"/>
    <property type="match status" value="1"/>
</dbReference>
<feature type="transmembrane region" description="Helical" evidence="7">
    <location>
        <begin position="349"/>
        <end position="369"/>
    </location>
</feature>
<comment type="subcellular location">
    <subcellularLocation>
        <location evidence="1">Membrane</location>
        <topology evidence="1">Multi-pass membrane protein</topology>
    </subcellularLocation>
</comment>
<evidence type="ECO:0000313" key="10">
    <source>
        <dbReference type="Proteomes" id="UP000184330"/>
    </source>
</evidence>
<dbReference type="InterPro" id="IPR011701">
    <property type="entry name" value="MFS"/>
</dbReference>
<keyword evidence="4 7" id="KW-1133">Transmembrane helix</keyword>
<feature type="transmembrane region" description="Helical" evidence="7">
    <location>
        <begin position="120"/>
        <end position="139"/>
    </location>
</feature>
<sequence>MEHSATEPDLEAGRTTVPTDAEKERRQIDAEKDAHSTADAESASRPRTFSATSEERKYIVDWEEDDPENPLNWPSKKKWKNLWIVSSITLITPLASSMFAPGVPQLMKEFHSTNVELASFVVSVYILGFAIGPMVIAPLSELYGRRKVYQCCNVLFLACTIVCGESPNLGMLLAFRFWAGCAGVAPLTIGAGSVGDLMRAEERGGAMAIFSLGPLIGPIIGPIAGGYISESIGWRWVFRILACCSAVVTVVTFFLDETYATTLLEAKAKKLRETHNDHAYKSKFASNLPKKTVWKRAIIRPLKMLFMSPIVSLLSLHMSLVYGLLYLLFTTFTSVFQGIYGFSTGSAGLTFLGLGVGTIIGVVVIGGTADRIYIYYEKKNNGVGKPEYRLPAMIVCCLCVPVGLFWYGWSAQARAHFIVPILGTVLVAFGMMSVMLPVQNYLVDAYTRYAASAIAAATILRSILGAFLPLAGQPMYDKLGIGWGNSLLGFLALAMTPIPLVFWKYGERIRTKNPINLD</sequence>
<dbReference type="PROSITE" id="PS50850">
    <property type="entry name" value="MFS"/>
    <property type="match status" value="1"/>
</dbReference>
<feature type="transmembrane region" description="Helical" evidence="7">
    <location>
        <begin position="450"/>
        <end position="471"/>
    </location>
</feature>
<feature type="transmembrane region" description="Helical" evidence="7">
    <location>
        <begin position="483"/>
        <end position="503"/>
    </location>
</feature>
<feature type="transmembrane region" description="Helical" evidence="7">
    <location>
        <begin position="236"/>
        <end position="255"/>
    </location>
</feature>
<evidence type="ECO:0000313" key="9">
    <source>
        <dbReference type="EMBL" id="CZR69920.1"/>
    </source>
</evidence>
<feature type="transmembrane region" description="Helical" evidence="7">
    <location>
        <begin position="305"/>
        <end position="329"/>
    </location>
</feature>
<dbReference type="InterPro" id="IPR020846">
    <property type="entry name" value="MFS_dom"/>
</dbReference>
<dbReference type="PANTHER" id="PTHR23502:SF68">
    <property type="entry name" value="MULTIDRUG TRANSPORTER, PUTATIVE (AFU_ORTHOLOGUE AFUA_3G01120)-RELATED"/>
    <property type="match status" value="1"/>
</dbReference>
<evidence type="ECO:0000256" key="1">
    <source>
        <dbReference type="ARBA" id="ARBA00004141"/>
    </source>
</evidence>
<feature type="region of interest" description="Disordered" evidence="6">
    <location>
        <begin position="1"/>
        <end position="50"/>
    </location>
</feature>
<dbReference type="SUPFAM" id="SSF103473">
    <property type="entry name" value="MFS general substrate transporter"/>
    <property type="match status" value="1"/>
</dbReference>
<dbReference type="GO" id="GO:0022857">
    <property type="term" value="F:transmembrane transporter activity"/>
    <property type="evidence" value="ECO:0007669"/>
    <property type="project" value="InterPro"/>
</dbReference>
<feature type="domain" description="Major facilitator superfamily (MFS) profile" evidence="8">
    <location>
        <begin position="81"/>
        <end position="509"/>
    </location>
</feature>
<name>A0A1L7XY34_9HELO</name>
<dbReference type="EMBL" id="FJOG01000084">
    <property type="protein sequence ID" value="CZR69920.1"/>
    <property type="molecule type" value="Genomic_DNA"/>
</dbReference>
<evidence type="ECO:0000256" key="5">
    <source>
        <dbReference type="ARBA" id="ARBA00023136"/>
    </source>
</evidence>
<dbReference type="GO" id="GO:0016020">
    <property type="term" value="C:membrane"/>
    <property type="evidence" value="ECO:0007669"/>
    <property type="project" value="UniProtKB-SubCell"/>
</dbReference>
<dbReference type="PANTHER" id="PTHR23502">
    <property type="entry name" value="MAJOR FACILITATOR SUPERFAMILY"/>
    <property type="match status" value="1"/>
</dbReference>
<evidence type="ECO:0000256" key="3">
    <source>
        <dbReference type="ARBA" id="ARBA00022692"/>
    </source>
</evidence>
<keyword evidence="3 7" id="KW-0812">Transmembrane</keyword>
<comment type="similarity">
    <text evidence="2">Belongs to the major facilitator superfamily.</text>
</comment>